<accession>A0ACB7PNP8</accession>
<protein>
    <submittedName>
        <fullName evidence="1">Flavin reductase like domain-containing protein</fullName>
    </submittedName>
</protein>
<comment type="caution">
    <text evidence="1">The sequence shown here is derived from an EMBL/GenBank/DDBJ whole genome shotgun (WGS) entry which is preliminary data.</text>
</comment>
<keyword evidence="2" id="KW-1185">Reference proteome</keyword>
<gene>
    <name evidence="1" type="ORF">F5144DRAFT_627419</name>
</gene>
<sequence length="337" mass="36093">MNSPRVLVGLAAERAPLAPLVPRRNHASSAWANPMQRPRTAAAQPPLAFGRVYCYPEHPPRSPRTRRCFHSTPQTHRDRHPRTFHLTDPQPPSIHSHSSSPASPPLPEQFRSVMRLLTHPVVVCTSTHPPPPTPTPNPPNSPNPPPPPQGTPRGMTMSSFTSLALAPTPVVSFNIATPSRTLDAVAASGRFNIHVLADDAAGARVADWFTGGNAEGRGAFERLVGKKGEEGEGEGGMVVVGGGAGGGGSSGGSSEEAPVLKGEGVLYVLRCRLLDDEPTKGLVKVRDHVIVLGEVLEIVEGPGVQREREERFGLLYADRRYRQLGGCITPEKELIKS</sequence>
<name>A0ACB7PNP8_9PEZI</name>
<reference evidence="1 2" key="1">
    <citation type="journal article" date="2021" name="Nat. Commun.">
        <title>Genetic determinants of endophytism in the Arabidopsis root mycobiome.</title>
        <authorList>
            <person name="Mesny F."/>
            <person name="Miyauchi S."/>
            <person name="Thiergart T."/>
            <person name="Pickel B."/>
            <person name="Atanasova L."/>
            <person name="Karlsson M."/>
            <person name="Huettel B."/>
            <person name="Barry K.W."/>
            <person name="Haridas S."/>
            <person name="Chen C."/>
            <person name="Bauer D."/>
            <person name="Andreopoulos W."/>
            <person name="Pangilinan J."/>
            <person name="LaButti K."/>
            <person name="Riley R."/>
            <person name="Lipzen A."/>
            <person name="Clum A."/>
            <person name="Drula E."/>
            <person name="Henrissat B."/>
            <person name="Kohler A."/>
            <person name="Grigoriev I.V."/>
            <person name="Martin F.M."/>
            <person name="Hacquard S."/>
        </authorList>
    </citation>
    <scope>NUCLEOTIDE SEQUENCE [LARGE SCALE GENOMIC DNA]</scope>
    <source>
        <strain evidence="1 2">MPI-SDFR-AT-0079</strain>
    </source>
</reference>
<evidence type="ECO:0000313" key="1">
    <source>
        <dbReference type="EMBL" id="KAH6641392.1"/>
    </source>
</evidence>
<proteinExistence type="predicted"/>
<organism evidence="1 2">
    <name type="scientific">Chaetomium tenue</name>
    <dbReference type="NCBI Taxonomy" id="1854479"/>
    <lineage>
        <taxon>Eukaryota</taxon>
        <taxon>Fungi</taxon>
        <taxon>Dikarya</taxon>
        <taxon>Ascomycota</taxon>
        <taxon>Pezizomycotina</taxon>
        <taxon>Sordariomycetes</taxon>
        <taxon>Sordariomycetidae</taxon>
        <taxon>Sordariales</taxon>
        <taxon>Chaetomiaceae</taxon>
        <taxon>Chaetomium</taxon>
    </lineage>
</organism>
<dbReference type="EMBL" id="JAGIZQ010000002">
    <property type="protein sequence ID" value="KAH6641392.1"/>
    <property type="molecule type" value="Genomic_DNA"/>
</dbReference>
<evidence type="ECO:0000313" key="2">
    <source>
        <dbReference type="Proteomes" id="UP000724584"/>
    </source>
</evidence>
<dbReference type="Proteomes" id="UP000724584">
    <property type="component" value="Unassembled WGS sequence"/>
</dbReference>